<evidence type="ECO:0000313" key="5">
    <source>
        <dbReference type="Proteomes" id="UP000441586"/>
    </source>
</evidence>
<dbReference type="InterPro" id="IPR031409">
    <property type="entry name" value="Darcynin"/>
</dbReference>
<dbReference type="AlphaFoldDB" id="A0A5R8Z0P8"/>
<dbReference type="Proteomes" id="UP000305041">
    <property type="component" value="Unassembled WGS sequence"/>
</dbReference>
<comment type="caution">
    <text evidence="2">The sequence shown here is derived from an EMBL/GenBank/DDBJ whole genome shotgun (WGS) entry which is preliminary data.</text>
</comment>
<protein>
    <submittedName>
        <fullName evidence="2">Uncharacterized protein</fullName>
    </submittedName>
</protein>
<organism evidence="2 5">
    <name type="scientific">Parasedimentitalea maritima</name>
    <dbReference type="NCBI Taxonomy" id="2578117"/>
    <lineage>
        <taxon>Bacteria</taxon>
        <taxon>Pseudomonadati</taxon>
        <taxon>Pseudomonadota</taxon>
        <taxon>Alphaproteobacteria</taxon>
        <taxon>Rhodobacterales</taxon>
        <taxon>Paracoccaceae</taxon>
        <taxon>Parasedimentitalea</taxon>
    </lineage>
</organism>
<dbReference type="EMBL" id="WSFO01000010">
    <property type="protein sequence ID" value="KAE9628271.1"/>
    <property type="molecule type" value="Genomic_DNA"/>
</dbReference>
<accession>A0A6A4RDJ4</accession>
<dbReference type="OrthoDB" id="73186at2"/>
<evidence type="ECO:0000313" key="3">
    <source>
        <dbReference type="EMBL" id="TLP59329.1"/>
    </source>
</evidence>
<dbReference type="RefSeq" id="WP_138164342.1">
    <property type="nucleotide sequence ID" value="NZ_VAUA01000009.1"/>
</dbReference>
<reference evidence="2 5" key="2">
    <citation type="submission" date="2019-12" db="EMBL/GenBank/DDBJ databases">
        <authorList>
            <person name="Zhang Y.-J."/>
        </authorList>
    </citation>
    <scope>NUCLEOTIDE SEQUENCE [LARGE SCALE GENOMIC DNA]</scope>
    <source>
        <strain evidence="2 5">H18S-6</strain>
    </source>
</reference>
<keyword evidence="4" id="KW-1185">Reference proteome</keyword>
<evidence type="ECO:0000256" key="1">
    <source>
        <dbReference type="ARBA" id="ARBA00006869"/>
    </source>
</evidence>
<proteinExistence type="inferred from homology"/>
<accession>A0A5R8Z0P8</accession>
<reference evidence="3 4" key="1">
    <citation type="submission" date="2019-05" db="EMBL/GenBank/DDBJ databases">
        <title>Draft genome sequence of Pelagicola sp. DSW4-44.</title>
        <authorList>
            <person name="Oh J."/>
        </authorList>
    </citation>
    <scope>NUCLEOTIDE SEQUENCE [LARGE SCALE GENOMIC DNA]</scope>
    <source>
        <strain evidence="3 4">DSW4-44</strain>
    </source>
</reference>
<dbReference type="EMBL" id="VAUA01000009">
    <property type="protein sequence ID" value="TLP59329.1"/>
    <property type="molecule type" value="Genomic_DNA"/>
</dbReference>
<gene>
    <name evidence="3" type="ORF">FEE96_17155</name>
    <name evidence="2" type="ORF">GP644_16705</name>
</gene>
<comment type="similarity">
    <text evidence="1">Belongs to the darcynin family.</text>
</comment>
<evidence type="ECO:0000313" key="2">
    <source>
        <dbReference type="EMBL" id="KAE9628271.1"/>
    </source>
</evidence>
<evidence type="ECO:0000313" key="4">
    <source>
        <dbReference type="Proteomes" id="UP000305041"/>
    </source>
</evidence>
<dbReference type="Pfam" id="PF17074">
    <property type="entry name" value="Darcynin"/>
    <property type="match status" value="1"/>
</dbReference>
<dbReference type="Proteomes" id="UP000441586">
    <property type="component" value="Unassembled WGS sequence"/>
</dbReference>
<sequence length="108" mass="12215">MTLTIFLFLRANPSWLQLTRKQRAKISEESLGATCSGPGMKLRYFDAEAFHARISDIAMIEAEDPKAYYFAIEALRDSALLAEGYFELLEIIPSYEDGFRAYEAAHVA</sequence>
<name>A0A5R8Z0P8_9RHOB</name>